<dbReference type="GeneID" id="24165215"/>
<dbReference type="Proteomes" id="UP000001261">
    <property type="component" value="Unassembled WGS sequence"/>
</dbReference>
<dbReference type="STRING" id="246410.A0A0D8JYK3"/>
<dbReference type="InParanoid" id="A0A0D8JYK3"/>
<dbReference type="VEuPathDB" id="FungiDB:CIMG_13588"/>
<dbReference type="OrthoDB" id="4170557at2759"/>
<gene>
    <name evidence="1" type="ORF">CIMG_13588</name>
</gene>
<evidence type="ECO:0000313" key="2">
    <source>
        <dbReference type="Proteomes" id="UP000001261"/>
    </source>
</evidence>
<keyword evidence="2" id="KW-1185">Reference proteome</keyword>
<name>A0A0D8JYK3_COCIM</name>
<accession>A0A0D8JYK3</accession>
<dbReference type="SUPFAM" id="SSF52540">
    <property type="entry name" value="P-loop containing nucleoside triphosphate hydrolases"/>
    <property type="match status" value="1"/>
</dbReference>
<protein>
    <recommendedName>
        <fullName evidence="3">Helicase C-terminal domain-containing protein</fullName>
    </recommendedName>
</protein>
<dbReference type="RefSeq" id="XP_004444870.1">
    <property type="nucleotide sequence ID" value="XM_004444813.1"/>
</dbReference>
<evidence type="ECO:0000313" key="1">
    <source>
        <dbReference type="EMBL" id="KJF61338.1"/>
    </source>
</evidence>
<dbReference type="KEGG" id="cim:CIMG_13588"/>
<dbReference type="Gene3D" id="3.40.50.300">
    <property type="entry name" value="P-loop containing nucleotide triphosphate hydrolases"/>
    <property type="match status" value="1"/>
</dbReference>
<dbReference type="AlphaFoldDB" id="A0A0D8JYK3"/>
<organism evidence="1 2">
    <name type="scientific">Coccidioides immitis (strain RS)</name>
    <name type="common">Valley fever fungus</name>
    <dbReference type="NCBI Taxonomy" id="246410"/>
    <lineage>
        <taxon>Eukaryota</taxon>
        <taxon>Fungi</taxon>
        <taxon>Dikarya</taxon>
        <taxon>Ascomycota</taxon>
        <taxon>Pezizomycotina</taxon>
        <taxon>Eurotiomycetes</taxon>
        <taxon>Eurotiomycetidae</taxon>
        <taxon>Onygenales</taxon>
        <taxon>Onygenaceae</taxon>
        <taxon>Coccidioides</taxon>
    </lineage>
</organism>
<reference evidence="2" key="2">
    <citation type="journal article" date="2010" name="Genome Res.">
        <title>Population genomic sequencing of Coccidioides fungi reveals recent hybridization and transposon control.</title>
        <authorList>
            <person name="Neafsey D.E."/>
            <person name="Barker B.M."/>
            <person name="Sharpton T.J."/>
            <person name="Stajich J.E."/>
            <person name="Park D.J."/>
            <person name="Whiston E."/>
            <person name="Hung C.-Y."/>
            <person name="McMahan C."/>
            <person name="White J."/>
            <person name="Sykes S."/>
            <person name="Heiman D."/>
            <person name="Young S."/>
            <person name="Zeng Q."/>
            <person name="Abouelleil A."/>
            <person name="Aftuck L."/>
            <person name="Bessette D."/>
            <person name="Brown A."/>
            <person name="FitzGerald M."/>
            <person name="Lui A."/>
            <person name="Macdonald J.P."/>
            <person name="Priest M."/>
            <person name="Orbach M.J."/>
            <person name="Galgiani J.N."/>
            <person name="Kirkland T.N."/>
            <person name="Cole G.T."/>
            <person name="Birren B.W."/>
            <person name="Henn M.R."/>
            <person name="Taylor J.W."/>
            <person name="Rounsley S.D."/>
        </authorList>
    </citation>
    <scope>GENOME REANNOTATION</scope>
    <source>
        <strain evidence="2">RS</strain>
    </source>
</reference>
<dbReference type="EMBL" id="GG704915">
    <property type="protein sequence ID" value="KJF61338.1"/>
    <property type="molecule type" value="Genomic_DNA"/>
</dbReference>
<reference evidence="2" key="1">
    <citation type="journal article" date="2009" name="Genome Res.">
        <title>Comparative genomic analyses of the human fungal pathogens Coccidioides and their relatives.</title>
        <authorList>
            <person name="Sharpton T.J."/>
            <person name="Stajich J.E."/>
            <person name="Rounsley S.D."/>
            <person name="Gardner M.J."/>
            <person name="Wortman J.R."/>
            <person name="Jordar V.S."/>
            <person name="Maiti R."/>
            <person name="Kodira C.D."/>
            <person name="Neafsey D.E."/>
            <person name="Zeng Q."/>
            <person name="Hung C.-Y."/>
            <person name="McMahan C."/>
            <person name="Muszewska A."/>
            <person name="Grynberg M."/>
            <person name="Mandel M.A."/>
            <person name="Kellner E.M."/>
            <person name="Barker B.M."/>
            <person name="Galgiani J.N."/>
            <person name="Orbach M.J."/>
            <person name="Kirkland T.N."/>
            <person name="Cole G.T."/>
            <person name="Henn M.R."/>
            <person name="Birren B.W."/>
            <person name="Taylor J.W."/>
        </authorList>
    </citation>
    <scope>NUCLEOTIDE SEQUENCE [LARGE SCALE GENOMIC DNA]</scope>
    <source>
        <strain evidence="2">RS</strain>
    </source>
</reference>
<evidence type="ECO:0008006" key="3">
    <source>
        <dbReference type="Google" id="ProtNLM"/>
    </source>
</evidence>
<dbReference type="InterPro" id="IPR027417">
    <property type="entry name" value="P-loop_NTPase"/>
</dbReference>
<sequence>MPTYRRLRHASFSFSLETLLFYMYVEKDLTDNANLLKKPDSAPEWLISKMIVDINIRSVSTDRDGRIPLQYYTEIPYLCEDIQEYNVLSLRASMPSSGWTSIRDEFNNRHTGIEVLVVACDLCSMGVNLHQECSEVVFLEPAIHVNMTLSAIKQVHSLQQGRKQRIWILSRASTFDPLVEFRQTDQMLPQIIGMTQESFRDLKDKLAAQSG</sequence>
<proteinExistence type="predicted"/>